<evidence type="ECO:0000256" key="2">
    <source>
        <dbReference type="ARBA" id="ARBA00007634"/>
    </source>
</evidence>
<feature type="compositionally biased region" description="Basic residues" evidence="9">
    <location>
        <begin position="7"/>
        <end position="20"/>
    </location>
</feature>
<evidence type="ECO:0000313" key="11">
    <source>
        <dbReference type="Proteomes" id="UP000315889"/>
    </source>
</evidence>
<dbReference type="AlphaFoldDB" id="A0A520MF41"/>
<comment type="caution">
    <text evidence="10">The sequence shown here is derived from an EMBL/GenBank/DDBJ whole genome shotgun (WGS) entry which is preliminary data.</text>
</comment>
<dbReference type="GO" id="GO:0003735">
    <property type="term" value="F:structural constituent of ribosome"/>
    <property type="evidence" value="ECO:0007669"/>
    <property type="project" value="InterPro"/>
</dbReference>
<gene>
    <name evidence="8" type="primary">rpsT</name>
    <name evidence="10" type="ORF">EVB03_06790</name>
</gene>
<feature type="region of interest" description="Disordered" evidence="9">
    <location>
        <begin position="1"/>
        <end position="24"/>
    </location>
</feature>
<dbReference type="NCBIfam" id="TIGR00029">
    <property type="entry name" value="S20"/>
    <property type="match status" value="1"/>
</dbReference>
<keyword evidence="5 8" id="KW-0689">Ribosomal protein</keyword>
<protein>
    <recommendedName>
        <fullName evidence="7 8">Small ribosomal subunit protein bS20</fullName>
    </recommendedName>
</protein>
<comment type="similarity">
    <text evidence="2 8">Belongs to the bacterial ribosomal protein bS20 family.</text>
</comment>
<reference evidence="10 11" key="1">
    <citation type="submission" date="2019-02" db="EMBL/GenBank/DDBJ databases">
        <title>Prokaryotic population dynamics and viral predation in marine succession experiment using metagenomics: the confinement effect.</title>
        <authorList>
            <person name="Haro-Moreno J.M."/>
            <person name="Rodriguez-Valera F."/>
            <person name="Lopez-Perez M."/>
        </authorList>
    </citation>
    <scope>NUCLEOTIDE SEQUENCE [LARGE SCALE GENOMIC DNA]</scope>
    <source>
        <strain evidence="10">MED-G170</strain>
    </source>
</reference>
<dbReference type="HAMAP" id="MF_00500">
    <property type="entry name" value="Ribosomal_bS20"/>
    <property type="match status" value="1"/>
</dbReference>
<dbReference type="GO" id="GO:0070181">
    <property type="term" value="F:small ribosomal subunit rRNA binding"/>
    <property type="evidence" value="ECO:0007669"/>
    <property type="project" value="TreeGrafter"/>
</dbReference>
<dbReference type="Pfam" id="PF01649">
    <property type="entry name" value="Ribosomal_S20p"/>
    <property type="match status" value="1"/>
</dbReference>
<dbReference type="FunFam" id="1.20.58.110:FF:000001">
    <property type="entry name" value="30S ribosomal protein S20"/>
    <property type="match status" value="1"/>
</dbReference>
<dbReference type="InterPro" id="IPR036510">
    <property type="entry name" value="Ribosomal_bS20_sf"/>
</dbReference>
<sequence>MANSVQAKKRARQNEKRRQHNASLRSMVRTYLKKVDAAIASGDKATAQEAYDASVPVIDRMADKGIIHKNKAARHKSRLNAQVKALGAK</sequence>
<dbReference type="Proteomes" id="UP000315889">
    <property type="component" value="Unassembled WGS sequence"/>
</dbReference>
<dbReference type="PANTHER" id="PTHR33398:SF1">
    <property type="entry name" value="SMALL RIBOSOMAL SUBUNIT PROTEIN BS20C"/>
    <property type="match status" value="1"/>
</dbReference>
<evidence type="ECO:0000313" key="10">
    <source>
        <dbReference type="EMBL" id="RZO19833.1"/>
    </source>
</evidence>
<evidence type="ECO:0000256" key="7">
    <source>
        <dbReference type="ARBA" id="ARBA00035136"/>
    </source>
</evidence>
<evidence type="ECO:0000256" key="1">
    <source>
        <dbReference type="ARBA" id="ARBA00003134"/>
    </source>
</evidence>
<dbReference type="GO" id="GO:0006412">
    <property type="term" value="P:translation"/>
    <property type="evidence" value="ECO:0007669"/>
    <property type="project" value="UniProtKB-UniRule"/>
</dbReference>
<organism evidence="10 11">
    <name type="scientific">SAR92 clade bacterium</name>
    <dbReference type="NCBI Taxonomy" id="2315479"/>
    <lineage>
        <taxon>Bacteria</taxon>
        <taxon>Pseudomonadati</taxon>
        <taxon>Pseudomonadota</taxon>
        <taxon>Gammaproteobacteria</taxon>
        <taxon>Cellvibrionales</taxon>
        <taxon>Porticoccaceae</taxon>
        <taxon>SAR92 clade</taxon>
    </lineage>
</organism>
<dbReference type="SUPFAM" id="SSF46992">
    <property type="entry name" value="Ribosomal protein S20"/>
    <property type="match status" value="1"/>
</dbReference>
<evidence type="ECO:0000256" key="3">
    <source>
        <dbReference type="ARBA" id="ARBA00022730"/>
    </source>
</evidence>
<dbReference type="GO" id="GO:0015935">
    <property type="term" value="C:small ribosomal subunit"/>
    <property type="evidence" value="ECO:0007669"/>
    <property type="project" value="TreeGrafter"/>
</dbReference>
<evidence type="ECO:0000256" key="6">
    <source>
        <dbReference type="ARBA" id="ARBA00023274"/>
    </source>
</evidence>
<proteinExistence type="inferred from homology"/>
<keyword evidence="3 8" id="KW-0699">rRNA-binding</keyword>
<keyword evidence="4 8" id="KW-0694">RNA-binding</keyword>
<comment type="function">
    <text evidence="1 8">Binds directly to 16S ribosomal RNA.</text>
</comment>
<accession>A0A520MF41</accession>
<evidence type="ECO:0000256" key="9">
    <source>
        <dbReference type="SAM" id="MobiDB-lite"/>
    </source>
</evidence>
<dbReference type="GO" id="GO:0005829">
    <property type="term" value="C:cytosol"/>
    <property type="evidence" value="ECO:0007669"/>
    <property type="project" value="TreeGrafter"/>
</dbReference>
<dbReference type="InterPro" id="IPR002583">
    <property type="entry name" value="Ribosomal_bS20"/>
</dbReference>
<evidence type="ECO:0000256" key="5">
    <source>
        <dbReference type="ARBA" id="ARBA00022980"/>
    </source>
</evidence>
<evidence type="ECO:0000256" key="8">
    <source>
        <dbReference type="HAMAP-Rule" id="MF_00500"/>
    </source>
</evidence>
<keyword evidence="6 8" id="KW-0687">Ribonucleoprotein</keyword>
<name>A0A520MF41_9GAMM</name>
<dbReference type="PANTHER" id="PTHR33398">
    <property type="entry name" value="30S RIBOSOMAL PROTEIN S20"/>
    <property type="match status" value="1"/>
</dbReference>
<evidence type="ECO:0000256" key="4">
    <source>
        <dbReference type="ARBA" id="ARBA00022884"/>
    </source>
</evidence>
<dbReference type="Gene3D" id="1.20.58.110">
    <property type="entry name" value="Ribosomal protein S20"/>
    <property type="match status" value="1"/>
</dbReference>
<dbReference type="EMBL" id="SHBP01000008">
    <property type="protein sequence ID" value="RZO19833.1"/>
    <property type="molecule type" value="Genomic_DNA"/>
</dbReference>